<reference evidence="3" key="1">
    <citation type="journal article" date="2021" name="bioRxiv">
        <title>Unraveling nitrogen, sulfur and carbon metabolic pathways and microbial community transcriptional responses to substrate deprivation and toxicity stresses in a bioreactor mimicking anoxic brackish coastal sediment conditions.</title>
        <authorList>
            <person name="Martins P.D."/>
            <person name="Echeveste M.J."/>
            <person name="Arshad A."/>
            <person name="Kurth J."/>
            <person name="Ouboter H."/>
            <person name="Jetten M.S.M."/>
            <person name="Welte C.U."/>
        </authorList>
    </citation>
    <scope>NUCLEOTIDE SEQUENCE</scope>
    <source>
        <strain evidence="3">MAG_39</strain>
    </source>
</reference>
<dbReference type="PANTHER" id="PTHR35038:SF8">
    <property type="entry name" value="C-TYPE POLYHEME CYTOCHROME OMCC"/>
    <property type="match status" value="1"/>
</dbReference>
<protein>
    <submittedName>
        <fullName evidence="3">Cytochrome c3 family protein</fullName>
    </submittedName>
</protein>
<dbReference type="PANTHER" id="PTHR35038">
    <property type="entry name" value="DISSIMILATORY SULFITE REDUCTASE SIRA"/>
    <property type="match status" value="1"/>
</dbReference>
<evidence type="ECO:0000313" key="4">
    <source>
        <dbReference type="Proteomes" id="UP000705867"/>
    </source>
</evidence>
<keyword evidence="1 2" id="KW-0732">Signal</keyword>
<dbReference type="InterPro" id="IPR051829">
    <property type="entry name" value="Multiheme_Cytochr_ET"/>
</dbReference>
<proteinExistence type="predicted"/>
<dbReference type="PROSITE" id="PS51257">
    <property type="entry name" value="PROKAR_LIPOPROTEIN"/>
    <property type="match status" value="1"/>
</dbReference>
<feature type="signal peptide" evidence="2">
    <location>
        <begin position="1"/>
        <end position="25"/>
    </location>
</feature>
<dbReference type="Gene3D" id="1.20.850.10">
    <property type="entry name" value="Hydroxylamine Oxidoreductase, Chain A, domain 2"/>
    <property type="match status" value="1"/>
</dbReference>
<dbReference type="Proteomes" id="UP000705867">
    <property type="component" value="Unassembled WGS sequence"/>
</dbReference>
<organism evidence="3 4">
    <name type="scientific">Candidatus Nitrobium versatile</name>
    <dbReference type="NCBI Taxonomy" id="2884831"/>
    <lineage>
        <taxon>Bacteria</taxon>
        <taxon>Pseudomonadati</taxon>
        <taxon>Nitrospirota</taxon>
        <taxon>Nitrospiria</taxon>
        <taxon>Nitrospirales</taxon>
        <taxon>Nitrospiraceae</taxon>
        <taxon>Candidatus Nitrobium</taxon>
    </lineage>
</organism>
<evidence type="ECO:0000256" key="1">
    <source>
        <dbReference type="ARBA" id="ARBA00022729"/>
    </source>
</evidence>
<accession>A0A953M1Q5</accession>
<gene>
    <name evidence="3" type="ORF">K8I29_09240</name>
</gene>
<dbReference type="Pfam" id="PF13447">
    <property type="entry name" value="Multi-haem_cyto"/>
    <property type="match status" value="1"/>
</dbReference>
<dbReference type="SUPFAM" id="SSF48695">
    <property type="entry name" value="Multiheme cytochromes"/>
    <property type="match status" value="1"/>
</dbReference>
<reference evidence="3" key="2">
    <citation type="submission" date="2021-08" db="EMBL/GenBank/DDBJ databases">
        <authorList>
            <person name="Dalcin Martins P."/>
        </authorList>
    </citation>
    <scope>NUCLEOTIDE SEQUENCE</scope>
    <source>
        <strain evidence="3">MAG_39</strain>
    </source>
</reference>
<comment type="caution">
    <text evidence="3">The sequence shown here is derived from an EMBL/GenBank/DDBJ whole genome shotgun (WGS) entry which is preliminary data.</text>
</comment>
<evidence type="ECO:0000256" key="2">
    <source>
        <dbReference type="SAM" id="SignalP"/>
    </source>
</evidence>
<evidence type="ECO:0000313" key="3">
    <source>
        <dbReference type="EMBL" id="MBZ0156377.1"/>
    </source>
</evidence>
<dbReference type="AlphaFoldDB" id="A0A953M1Q5"/>
<dbReference type="InterPro" id="IPR036280">
    <property type="entry name" value="Multihaem_cyt_sf"/>
</dbReference>
<dbReference type="EMBL" id="JAIOIV010000074">
    <property type="protein sequence ID" value="MBZ0156377.1"/>
    <property type="molecule type" value="Genomic_DNA"/>
</dbReference>
<sequence>MKPFRKSIPVCILLLLFACFQESLAEEGKRKRPPLSPQTQACIGCHSRYTPGIVQDWLTSRHAKTTPAEAVKKPPLQRRISVETPPAELANHAVGCYECHSRNPGNHRDNFDHMGFRINVVVSPPDCSTCHPVEEKQYRGTKKPLAGKNLMENPLYHTLVSTINGVKEIRDGKIVTRPPSATTLQESCLGCHGSSVQVKGMKKIKTAMGEITVPDLTNWPNQGVGRANPDGSLGTCTACHARHSFSIEMARSPYTCSQCHLEPDVPAWDVYKESKHGNIFFSKQQEWNFSAVPWVVGRDFTAPTCAVCHNSLIVSPSGEVIAERSHDFGARLWVRIFGLIYTHAQPKSGDTTLIRNKEGLPLPTSLLTGEPASEYLIDKGEQERRRTMMENVCKSCHNTDWVHSHFEKMNVTIKETDAMVHAATTLMEEAWKSRVEDRTNPFDESIEEMWVKQWLFYANVVRYASAMTGAPDYISFKLGWWELTNNLRNMKDMIEMKKVLLKKGQ</sequence>
<feature type="chain" id="PRO_5037327660" evidence="2">
    <location>
        <begin position="26"/>
        <end position="505"/>
    </location>
</feature>
<dbReference type="Gene3D" id="1.10.780.10">
    <property type="entry name" value="Hydroxylamine Oxidoreductase, Chain A, domain 1"/>
    <property type="match status" value="1"/>
</dbReference>
<name>A0A953M1Q5_9BACT</name>